<keyword evidence="8" id="KW-0030">Aminoacyl-tRNA synthetase</keyword>
<dbReference type="EMBL" id="LHXP01000066">
    <property type="protein sequence ID" value="KXA92450.1"/>
    <property type="molecule type" value="Genomic_DNA"/>
</dbReference>
<keyword evidence="6" id="KW-0067">ATP-binding</keyword>
<keyword evidence="5" id="KW-0547">Nucleotide-binding</keyword>
<dbReference type="SUPFAM" id="SSF55681">
    <property type="entry name" value="Class II aaRS and biotin synthetases"/>
    <property type="match status" value="1"/>
</dbReference>
<accession>A0A133UE72</accession>
<dbReference type="CDD" id="cd00774">
    <property type="entry name" value="GlyRS-like_core"/>
    <property type="match status" value="1"/>
</dbReference>
<gene>
    <name evidence="11" type="ORF">AKJ66_04130</name>
</gene>
<dbReference type="InterPro" id="IPR006195">
    <property type="entry name" value="aa-tRNA-synth_II"/>
</dbReference>
<dbReference type="PRINTS" id="PR01043">
    <property type="entry name" value="TRNASYNTHGLY"/>
</dbReference>
<dbReference type="InterPro" id="IPR045864">
    <property type="entry name" value="aa-tRNA-synth_II/BPL/LPL"/>
</dbReference>
<comment type="caution">
    <text evidence="11">The sequence shown here is derived from an EMBL/GenBank/DDBJ whole genome shotgun (WGS) entry which is preliminary data.</text>
</comment>
<dbReference type="GO" id="GO:0005524">
    <property type="term" value="F:ATP binding"/>
    <property type="evidence" value="ECO:0007669"/>
    <property type="project" value="UniProtKB-KW"/>
</dbReference>
<dbReference type="Pfam" id="PF00587">
    <property type="entry name" value="tRNA-synt_2b"/>
    <property type="match status" value="1"/>
</dbReference>
<evidence type="ECO:0000256" key="9">
    <source>
        <dbReference type="ARBA" id="ARBA00030057"/>
    </source>
</evidence>
<dbReference type="InterPro" id="IPR002314">
    <property type="entry name" value="aa-tRNA-synt_IIb"/>
</dbReference>
<evidence type="ECO:0000256" key="6">
    <source>
        <dbReference type="ARBA" id="ARBA00022840"/>
    </source>
</evidence>
<name>A0A133UE72_9EURY</name>
<dbReference type="PATRIC" id="fig|1698265.3.peg.938"/>
<dbReference type="InterPro" id="IPR036621">
    <property type="entry name" value="Anticodon-bd_dom_sf"/>
</dbReference>
<dbReference type="GO" id="GO:0006426">
    <property type="term" value="P:glycyl-tRNA aminoacylation"/>
    <property type="evidence" value="ECO:0007669"/>
    <property type="project" value="InterPro"/>
</dbReference>
<dbReference type="NCBIfam" id="NF003211">
    <property type="entry name" value="PRK04173.1"/>
    <property type="match status" value="1"/>
</dbReference>
<dbReference type="Gene3D" id="3.30.40.230">
    <property type="match status" value="1"/>
</dbReference>
<evidence type="ECO:0000256" key="2">
    <source>
        <dbReference type="ARBA" id="ARBA00008226"/>
    </source>
</evidence>
<dbReference type="Gene3D" id="3.30.930.10">
    <property type="entry name" value="Bira Bifunctional Protein, Domain 2"/>
    <property type="match status" value="1"/>
</dbReference>
<dbReference type="PANTHER" id="PTHR10745:SF0">
    <property type="entry name" value="GLYCINE--TRNA LIGASE"/>
    <property type="match status" value="1"/>
</dbReference>
<evidence type="ECO:0000256" key="5">
    <source>
        <dbReference type="ARBA" id="ARBA00022741"/>
    </source>
</evidence>
<comment type="subcellular location">
    <subcellularLocation>
        <location evidence="1">Cytoplasm</location>
    </subcellularLocation>
</comment>
<dbReference type="AlphaFoldDB" id="A0A133UE72"/>
<dbReference type="InterPro" id="IPR004154">
    <property type="entry name" value="Anticodon-bd"/>
</dbReference>
<keyword evidence="7" id="KW-0648">Protein biosynthesis</keyword>
<reference evidence="11 12" key="1">
    <citation type="journal article" date="2016" name="Sci. Rep.">
        <title>Metabolic traits of an uncultured archaeal lineage -MSBL1- from brine pools of the Red Sea.</title>
        <authorList>
            <person name="Mwirichia R."/>
            <person name="Alam I."/>
            <person name="Rashid M."/>
            <person name="Vinu M."/>
            <person name="Ba-Alawi W."/>
            <person name="Anthony Kamau A."/>
            <person name="Kamanda Ngugi D."/>
            <person name="Goker M."/>
            <person name="Klenk H.P."/>
            <person name="Bajic V."/>
            <person name="Stingl U."/>
        </authorList>
    </citation>
    <scope>NUCLEOTIDE SEQUENCE [LARGE SCALE GENOMIC DNA]</scope>
    <source>
        <strain evidence="11">SCGC-AAA259E22</strain>
    </source>
</reference>
<dbReference type="CDD" id="cd00858">
    <property type="entry name" value="GlyRS_anticodon"/>
    <property type="match status" value="1"/>
</dbReference>
<evidence type="ECO:0000313" key="11">
    <source>
        <dbReference type="EMBL" id="KXA92450.1"/>
    </source>
</evidence>
<evidence type="ECO:0000256" key="7">
    <source>
        <dbReference type="ARBA" id="ARBA00022917"/>
    </source>
</evidence>
<evidence type="ECO:0000256" key="8">
    <source>
        <dbReference type="ARBA" id="ARBA00023146"/>
    </source>
</evidence>
<evidence type="ECO:0000256" key="4">
    <source>
        <dbReference type="ARBA" id="ARBA00022598"/>
    </source>
</evidence>
<dbReference type="Pfam" id="PF03129">
    <property type="entry name" value="HGTP_anticodon"/>
    <property type="match status" value="1"/>
</dbReference>
<keyword evidence="12" id="KW-1185">Reference proteome</keyword>
<evidence type="ECO:0000313" key="12">
    <source>
        <dbReference type="Proteomes" id="UP000070657"/>
    </source>
</evidence>
<dbReference type="Gene3D" id="3.40.50.800">
    <property type="entry name" value="Anticodon-binding domain"/>
    <property type="match status" value="1"/>
</dbReference>
<protein>
    <recommendedName>
        <fullName evidence="3">glycine--tRNA ligase</fullName>
        <ecNumber evidence="3">6.1.1.14</ecNumber>
    </recommendedName>
    <alternativeName>
        <fullName evidence="9">Diadenosine tetraphosphate synthetase</fullName>
    </alternativeName>
</protein>
<evidence type="ECO:0000259" key="10">
    <source>
        <dbReference type="PROSITE" id="PS50862"/>
    </source>
</evidence>
<evidence type="ECO:0000256" key="3">
    <source>
        <dbReference type="ARBA" id="ARBA00012829"/>
    </source>
</evidence>
<dbReference type="EC" id="6.1.1.14" evidence="3"/>
<dbReference type="Proteomes" id="UP000070657">
    <property type="component" value="Unassembled WGS sequence"/>
</dbReference>
<proteinExistence type="inferred from homology"/>
<dbReference type="GO" id="GO:0005737">
    <property type="term" value="C:cytoplasm"/>
    <property type="evidence" value="ECO:0007669"/>
    <property type="project" value="UniProtKB-SubCell"/>
</dbReference>
<dbReference type="InterPro" id="IPR033731">
    <property type="entry name" value="GlyRS-like_core"/>
</dbReference>
<dbReference type="FunFam" id="3.40.50.800:FF:000004">
    <property type="entry name" value="Glycine--tRNA ligase 2"/>
    <property type="match status" value="1"/>
</dbReference>
<comment type="similarity">
    <text evidence="2">Belongs to the class-II aminoacyl-tRNA synthetase family.</text>
</comment>
<dbReference type="SUPFAM" id="SSF52954">
    <property type="entry name" value="Class II aaRS ABD-related"/>
    <property type="match status" value="1"/>
</dbReference>
<keyword evidence="4" id="KW-0436">Ligase</keyword>
<dbReference type="PROSITE" id="PS50862">
    <property type="entry name" value="AA_TRNA_LIGASE_II"/>
    <property type="match status" value="1"/>
</dbReference>
<organism evidence="11 12">
    <name type="scientific">candidate division MSBL1 archaeon SCGC-AAA259E22</name>
    <dbReference type="NCBI Taxonomy" id="1698265"/>
    <lineage>
        <taxon>Archaea</taxon>
        <taxon>Methanobacteriati</taxon>
        <taxon>Methanobacteriota</taxon>
        <taxon>candidate division MSBL1</taxon>
    </lineage>
</organism>
<dbReference type="GO" id="GO:0004820">
    <property type="term" value="F:glycine-tRNA ligase activity"/>
    <property type="evidence" value="ECO:0007669"/>
    <property type="project" value="UniProtKB-EC"/>
</dbReference>
<sequence length="509" mass="58636">MVESKYDKIMRIAKNRGFIWPAFEIYGGAAGFYDLGPLGSSLKDKILKKWRQFYIVKEGCLELDSPNILPEKVLEASGHVDHFSDVMIECSMCGATYEVTDLVKEVTGEDVEGKGKEEIKEIIEEKRINCPECGGPLGDIHDFITMFRTAIGPEEDRVAYLRPETAQTIFVNFSRLQRLARRQLPFGVAQIGRGYRNEISPRKGIIRLREFLMAEVEVFHDPENPTHPKFERVKGEKLRLWTAENQNNGLEDYIEIKVEDALNQGIIINELLSYHLAYAKMFLLSLGIPENVIRLREQVVGERAHYSEETWDLEVYTEDFGWVEVAGFAYRTDYDLSRHSEFSNTDLTVYYQEEGEDDGRKILPHVVEPSYGIDRTLYCVLEHSYTETEEKEYFKFDRELAPIEAYIFPLITDDGLPEKSREVLEALKDKGIFAKYDSSGSIGRRYARADEIGVPYCITIDHQTVEDSTVTIRDRDSTEQVRTEINDLPQKIRKLLCKEIEFEEAGSTF</sequence>
<dbReference type="InterPro" id="IPR002315">
    <property type="entry name" value="tRNA-synt_gly"/>
</dbReference>
<dbReference type="InterPro" id="IPR027031">
    <property type="entry name" value="Gly-tRNA_synthase/POLG2"/>
</dbReference>
<dbReference type="PANTHER" id="PTHR10745">
    <property type="entry name" value="GLYCYL-TRNA SYNTHETASE/DNA POLYMERASE SUBUNIT GAMMA-2"/>
    <property type="match status" value="1"/>
</dbReference>
<dbReference type="NCBIfam" id="TIGR00389">
    <property type="entry name" value="glyS_dimeric"/>
    <property type="match status" value="1"/>
</dbReference>
<feature type="domain" description="Aminoacyl-transfer RNA synthetases class-II family profile" evidence="10">
    <location>
        <begin position="7"/>
        <end position="402"/>
    </location>
</feature>
<evidence type="ECO:0000256" key="1">
    <source>
        <dbReference type="ARBA" id="ARBA00004496"/>
    </source>
</evidence>